<comment type="caution">
    <text evidence="1">The sequence shown here is derived from an EMBL/GenBank/DDBJ whole genome shotgun (WGS) entry which is preliminary data.</text>
</comment>
<dbReference type="KEGG" id="crq:GCK72_022104"/>
<dbReference type="AlphaFoldDB" id="A0A6A5FSV2"/>
<sequence length="415" mass="48404">MSRMLSIRENSLHHQLYRAIVCKECKDKAQNIPIVADKAYEKTVLTVQLQIGGDDCKKKGAPCCTQHKDAGWVHRPAVYICYDNSVVLCEECKSAISPDQLVFDIKCLSNYYLETLGLFKKDLKESLKVLTEKLDLYKRALPSFDLKSWYHEWAQRQLRHLDTAGDYVTDPVEDLNSICIKTGASIMAVTGPLESRIQQMKGLLKDVEKALLMDVIELVARKEVFQSLNSRKSNIKTLYLPDVQGPLYKYFPLLDEQRRSIYLQYIRKIEIYDFSKESHISKGFTEWLETMEHTTKICDDLSVRLLEKTDGSWTIMMITDIVNITQFETEDGEGDEEECVIFSQNEKRRKNVQFLEKTDKYKIKWDQYDHPHEYIGENTISVEDRTEAYKKLMFYLNKNYGSDLDYDGVLEKYTK</sequence>
<gene>
    <name evidence="1" type="ORF">GCK72_022104</name>
</gene>
<dbReference type="CTD" id="9804650"/>
<proteinExistence type="predicted"/>
<dbReference type="RefSeq" id="XP_003107046.2">
    <property type="nucleotide sequence ID" value="XM_003106998.2"/>
</dbReference>
<evidence type="ECO:0000313" key="2">
    <source>
        <dbReference type="Proteomes" id="UP000483820"/>
    </source>
</evidence>
<evidence type="ECO:0000313" key="1">
    <source>
        <dbReference type="EMBL" id="KAF1745657.1"/>
    </source>
</evidence>
<dbReference type="GeneID" id="9804650"/>
<name>A0A6A5FSV2_CAERE</name>
<reference evidence="1 2" key="1">
    <citation type="submission" date="2019-12" db="EMBL/GenBank/DDBJ databases">
        <title>Chromosome-level assembly of the Caenorhabditis remanei genome.</title>
        <authorList>
            <person name="Teterina A.A."/>
            <person name="Willis J.H."/>
            <person name="Phillips P.C."/>
        </authorList>
    </citation>
    <scope>NUCLEOTIDE SEQUENCE [LARGE SCALE GENOMIC DNA]</scope>
    <source>
        <strain evidence="1 2">PX506</strain>
        <tissue evidence="1">Whole organism</tissue>
    </source>
</reference>
<accession>A0A6A5FSV2</accession>
<protein>
    <submittedName>
        <fullName evidence="1">Uncharacterized protein</fullName>
    </submittedName>
</protein>
<dbReference type="EMBL" id="WUAV01000006">
    <property type="protein sequence ID" value="KAF1745657.1"/>
    <property type="molecule type" value="Genomic_DNA"/>
</dbReference>
<organism evidence="1 2">
    <name type="scientific">Caenorhabditis remanei</name>
    <name type="common">Caenorhabditis vulgaris</name>
    <dbReference type="NCBI Taxonomy" id="31234"/>
    <lineage>
        <taxon>Eukaryota</taxon>
        <taxon>Metazoa</taxon>
        <taxon>Ecdysozoa</taxon>
        <taxon>Nematoda</taxon>
        <taxon>Chromadorea</taxon>
        <taxon>Rhabditida</taxon>
        <taxon>Rhabditina</taxon>
        <taxon>Rhabditomorpha</taxon>
        <taxon>Rhabditoidea</taxon>
        <taxon>Rhabditidae</taxon>
        <taxon>Peloderinae</taxon>
        <taxon>Caenorhabditis</taxon>
    </lineage>
</organism>
<dbReference type="Proteomes" id="UP000483820">
    <property type="component" value="Chromosome X"/>
</dbReference>